<dbReference type="InterPro" id="IPR036291">
    <property type="entry name" value="NAD(P)-bd_dom_sf"/>
</dbReference>
<comment type="caution">
    <text evidence="2">The sequence shown here is derived from an EMBL/GenBank/DDBJ whole genome shotgun (WGS) entry which is preliminary data.</text>
</comment>
<evidence type="ECO:0000259" key="1">
    <source>
        <dbReference type="SMART" id="SM00829"/>
    </source>
</evidence>
<dbReference type="Gene3D" id="3.40.50.720">
    <property type="entry name" value="NAD(P)-binding Rossmann-like Domain"/>
    <property type="match status" value="1"/>
</dbReference>
<dbReference type="Pfam" id="PF00107">
    <property type="entry name" value="ADH_zinc_N"/>
    <property type="match status" value="1"/>
</dbReference>
<dbReference type="InterPro" id="IPR020843">
    <property type="entry name" value="ER"/>
</dbReference>
<accession>A0AAE3GJ91</accession>
<dbReference type="InterPro" id="IPR051397">
    <property type="entry name" value="Zn-ADH-like_protein"/>
</dbReference>
<evidence type="ECO:0000313" key="3">
    <source>
        <dbReference type="Proteomes" id="UP001206128"/>
    </source>
</evidence>
<gene>
    <name evidence="2" type="ORF">LX83_005403</name>
</gene>
<dbReference type="Gene3D" id="3.90.180.10">
    <property type="entry name" value="Medium-chain alcohol dehydrogenases, catalytic domain"/>
    <property type="match status" value="1"/>
</dbReference>
<dbReference type="PANTHER" id="PTHR43677:SF11">
    <property type="entry name" value="ZINC-CONTAINING ALCOHOL DEHYDROGENASE"/>
    <property type="match status" value="1"/>
</dbReference>
<dbReference type="AlphaFoldDB" id="A0AAE3GJ91"/>
<organism evidence="2 3">
    <name type="scientific">Goodfellowiella coeruleoviolacea</name>
    <dbReference type="NCBI Taxonomy" id="334858"/>
    <lineage>
        <taxon>Bacteria</taxon>
        <taxon>Bacillati</taxon>
        <taxon>Actinomycetota</taxon>
        <taxon>Actinomycetes</taxon>
        <taxon>Pseudonocardiales</taxon>
        <taxon>Pseudonocardiaceae</taxon>
        <taxon>Goodfellowiella</taxon>
    </lineage>
</organism>
<dbReference type="SUPFAM" id="SSF51735">
    <property type="entry name" value="NAD(P)-binding Rossmann-fold domains"/>
    <property type="match status" value="1"/>
</dbReference>
<proteinExistence type="predicted"/>
<dbReference type="GO" id="GO:0016491">
    <property type="term" value="F:oxidoreductase activity"/>
    <property type="evidence" value="ECO:0007669"/>
    <property type="project" value="InterPro"/>
</dbReference>
<dbReference type="SMART" id="SM00829">
    <property type="entry name" value="PKS_ER"/>
    <property type="match status" value="1"/>
</dbReference>
<sequence>MMHAAVLHAFGQAPRFEEFPEPTPGEGEVLVRVTAAALTPLARWVASDRDFARGREVPFICGTEGVGELADGSRVSFGVVRAPYGAMAEYAVAPQRLCTPIPDEVDDVTAASMMNPAVSSWNALAFGAKLVPGETLLVLGATGVAGQVAIQVARLLGAGRVVAAGRDERVLARLAENGADAVIPLGQSDVDLAEAFRRAAGEEGYQVVLDYLWGRPAQVLLDALPRRFMVSREVRYLQLGNSAGSTISLHANALRRTGVTLGAGSPPPITQLQELYAQVMTHAANGNLRVDRDPVALADVESAWQRVVSGRRTVVIP</sequence>
<reference evidence="2" key="1">
    <citation type="submission" date="2022-06" db="EMBL/GenBank/DDBJ databases">
        <title>Genomic Encyclopedia of Archaeal and Bacterial Type Strains, Phase II (KMG-II): from individual species to whole genera.</title>
        <authorList>
            <person name="Goeker M."/>
        </authorList>
    </citation>
    <scope>NUCLEOTIDE SEQUENCE</scope>
    <source>
        <strain evidence="2">DSM 43935</strain>
    </source>
</reference>
<dbReference type="InterPro" id="IPR011032">
    <property type="entry name" value="GroES-like_sf"/>
</dbReference>
<keyword evidence="3" id="KW-1185">Reference proteome</keyword>
<dbReference type="EMBL" id="JAMTCK010000014">
    <property type="protein sequence ID" value="MCP2168525.1"/>
    <property type="molecule type" value="Genomic_DNA"/>
</dbReference>
<feature type="domain" description="Enoyl reductase (ER)" evidence="1">
    <location>
        <begin position="11"/>
        <end position="316"/>
    </location>
</feature>
<dbReference type="Proteomes" id="UP001206128">
    <property type="component" value="Unassembled WGS sequence"/>
</dbReference>
<name>A0AAE3GJ91_9PSEU</name>
<dbReference type="PANTHER" id="PTHR43677">
    <property type="entry name" value="SHORT-CHAIN DEHYDROGENASE/REDUCTASE"/>
    <property type="match status" value="1"/>
</dbReference>
<protein>
    <submittedName>
        <fullName evidence="2">NADPH2:quinone reductase</fullName>
    </submittedName>
</protein>
<evidence type="ECO:0000313" key="2">
    <source>
        <dbReference type="EMBL" id="MCP2168525.1"/>
    </source>
</evidence>
<dbReference type="SUPFAM" id="SSF50129">
    <property type="entry name" value="GroES-like"/>
    <property type="match status" value="1"/>
</dbReference>
<dbReference type="InterPro" id="IPR013149">
    <property type="entry name" value="ADH-like_C"/>
</dbReference>